<name>A0A9P7UAA4_9PEZI</name>
<dbReference type="EMBL" id="JAESDN010000011">
    <property type="protein sequence ID" value="KAG7043824.1"/>
    <property type="molecule type" value="Genomic_DNA"/>
</dbReference>
<evidence type="ECO:0000313" key="2">
    <source>
        <dbReference type="Proteomes" id="UP000699042"/>
    </source>
</evidence>
<dbReference type="AlphaFoldDB" id="A0A9P7UAA4"/>
<comment type="caution">
    <text evidence="1">The sequence shown here is derived from an EMBL/GenBank/DDBJ whole genome shotgun (WGS) entry which is preliminary data.</text>
</comment>
<sequence>MESARACSLLKPVPPSHQDTCQSTCVSVTFVYLLARGSTSKSKVPTYLIFPLQSLERTIQYQPANGPTRLSPPLFVCHNLPCPPWVWACKLQTKVRGLSTANVALAPEGNPGLSSQPPARARAFLVPFYFSPHPLSPVLDEERKEGPLVMSDMALCVIFLVR</sequence>
<accession>A0A9P7UAA4</accession>
<reference evidence="1" key="1">
    <citation type="submission" date="2021-05" db="EMBL/GenBank/DDBJ databases">
        <title>Comparative genomics of three Colletotrichum scovillei strains and genetic complementation revealed genes involved fungal growth and virulence on chili pepper.</title>
        <authorList>
            <person name="Hsieh D.-K."/>
            <person name="Chuang S.-C."/>
            <person name="Chen C.-Y."/>
            <person name="Chao Y.-T."/>
            <person name="Lu M.-Y.J."/>
            <person name="Lee M.-H."/>
            <person name="Shih M.-C."/>
        </authorList>
    </citation>
    <scope>NUCLEOTIDE SEQUENCE</scope>
    <source>
        <strain evidence="1">Coll-153</strain>
    </source>
</reference>
<protein>
    <submittedName>
        <fullName evidence="1">Uncharacterized protein</fullName>
    </submittedName>
</protein>
<organism evidence="1 2">
    <name type="scientific">Colletotrichum scovillei</name>
    <dbReference type="NCBI Taxonomy" id="1209932"/>
    <lineage>
        <taxon>Eukaryota</taxon>
        <taxon>Fungi</taxon>
        <taxon>Dikarya</taxon>
        <taxon>Ascomycota</taxon>
        <taxon>Pezizomycotina</taxon>
        <taxon>Sordariomycetes</taxon>
        <taxon>Hypocreomycetidae</taxon>
        <taxon>Glomerellales</taxon>
        <taxon>Glomerellaceae</taxon>
        <taxon>Colletotrichum</taxon>
        <taxon>Colletotrichum acutatum species complex</taxon>
    </lineage>
</organism>
<keyword evidence="2" id="KW-1185">Reference proteome</keyword>
<evidence type="ECO:0000313" key="1">
    <source>
        <dbReference type="EMBL" id="KAG7043824.1"/>
    </source>
</evidence>
<proteinExistence type="predicted"/>
<dbReference type="Proteomes" id="UP000699042">
    <property type="component" value="Unassembled WGS sequence"/>
</dbReference>
<gene>
    <name evidence="1" type="ORF">JMJ77_011646</name>
</gene>